<dbReference type="InterPro" id="IPR011990">
    <property type="entry name" value="TPR-like_helical_dom_sf"/>
</dbReference>
<evidence type="ECO:0000259" key="6">
    <source>
        <dbReference type="Pfam" id="PF07980"/>
    </source>
</evidence>
<evidence type="ECO:0000313" key="9">
    <source>
        <dbReference type="Proteomes" id="UP000753961"/>
    </source>
</evidence>
<protein>
    <submittedName>
        <fullName evidence="8">RagB/SusD family nutrient uptake outer membrane protein</fullName>
    </submittedName>
</protein>
<comment type="caution">
    <text evidence="8">The sequence shown here is derived from an EMBL/GenBank/DDBJ whole genome shotgun (WGS) entry which is preliminary data.</text>
</comment>
<dbReference type="InterPro" id="IPR012944">
    <property type="entry name" value="SusD_RagB_dom"/>
</dbReference>
<reference evidence="8" key="1">
    <citation type="submission" date="2021-06" db="EMBL/GenBank/DDBJ databases">
        <title>44 bacteria genomes isolated from Dapeng, Shenzhen.</title>
        <authorList>
            <person name="Zheng W."/>
            <person name="Yu S."/>
            <person name="Huang Y."/>
        </authorList>
    </citation>
    <scope>NUCLEOTIDE SEQUENCE</scope>
    <source>
        <strain evidence="8">DP5N28-2</strain>
    </source>
</reference>
<dbReference type="RefSeq" id="WP_222579541.1">
    <property type="nucleotide sequence ID" value="NZ_JAHVHU010000007.1"/>
</dbReference>
<evidence type="ECO:0000256" key="1">
    <source>
        <dbReference type="ARBA" id="ARBA00004442"/>
    </source>
</evidence>
<dbReference type="Gene3D" id="1.25.40.390">
    <property type="match status" value="1"/>
</dbReference>
<comment type="similarity">
    <text evidence="2">Belongs to the SusD family.</text>
</comment>
<keyword evidence="3" id="KW-0732">Signal</keyword>
<dbReference type="EMBL" id="JAHVHU010000007">
    <property type="protein sequence ID" value="MBY5958004.1"/>
    <property type="molecule type" value="Genomic_DNA"/>
</dbReference>
<keyword evidence="5" id="KW-0998">Cell outer membrane</keyword>
<accession>A0A953LCP4</accession>
<evidence type="ECO:0000256" key="3">
    <source>
        <dbReference type="ARBA" id="ARBA00022729"/>
    </source>
</evidence>
<proteinExistence type="inferred from homology"/>
<feature type="domain" description="SusD-like N-terminal" evidence="7">
    <location>
        <begin position="20"/>
        <end position="212"/>
    </location>
</feature>
<evidence type="ECO:0000259" key="7">
    <source>
        <dbReference type="Pfam" id="PF14322"/>
    </source>
</evidence>
<dbReference type="GO" id="GO:0009279">
    <property type="term" value="C:cell outer membrane"/>
    <property type="evidence" value="ECO:0007669"/>
    <property type="project" value="UniProtKB-SubCell"/>
</dbReference>
<gene>
    <name evidence="8" type="ORF">KUV50_07680</name>
</gene>
<evidence type="ECO:0000313" key="8">
    <source>
        <dbReference type="EMBL" id="MBY5958004.1"/>
    </source>
</evidence>
<evidence type="ECO:0000256" key="2">
    <source>
        <dbReference type="ARBA" id="ARBA00006275"/>
    </source>
</evidence>
<name>A0A953LCP4_9BACT</name>
<dbReference type="SUPFAM" id="SSF48452">
    <property type="entry name" value="TPR-like"/>
    <property type="match status" value="1"/>
</dbReference>
<dbReference type="Pfam" id="PF07980">
    <property type="entry name" value="SusD_RagB"/>
    <property type="match status" value="1"/>
</dbReference>
<keyword evidence="4" id="KW-0472">Membrane</keyword>
<dbReference type="AlphaFoldDB" id="A0A953LCP4"/>
<dbReference type="CDD" id="cd08977">
    <property type="entry name" value="SusD"/>
    <property type="match status" value="1"/>
</dbReference>
<dbReference type="Proteomes" id="UP000753961">
    <property type="component" value="Unassembled WGS sequence"/>
</dbReference>
<keyword evidence="9" id="KW-1185">Reference proteome</keyword>
<sequence>MKHLSILFCTLIFLSGCKEDYLNVLPQDKITSASFWTSEDDVDLALNGIYSVLRHRGIYGAGPSLEACTPDAFQWAHWNGKLQQIGDGSATASTGEFIPERWTMCYRIIYRSNYLLENIDQVTLDADYKDRVLGETHFLRGIAYALLAETYGDVPIIDQVISAQEAREVAPSPRQEVWNKAIAEYDMAISSLKATAPAAGRATKGAALGMKMRAMLYQGKYEEVLDLVDQIDALDIYELFPSYEGLFMVENENNPEVIFDIQYIDGEQGQGNFFAWLGRPQGITTGADGASDVAPTQQMVDKYEMIDGSEVDPDNPYAGRDPRLDFSILRPGTLYEGLPYPGVIRNHTGQRVGFGMRKYTAEGVSVSSRRQVPLNFIVLRYGDVLMSKAEALIETDQNIPEAIALINRIRTERDDVKITALSTDLSQEEARKKLRKERRIEFFLEGTYWSDIKRWDIGSELYPSEVRAGDGSLIEIKFPAGYDAHYNLLPIPDDELSLNDNLTQNPGW</sequence>
<organism evidence="8 9">
    <name type="scientific">Membranihabitans marinus</name>
    <dbReference type="NCBI Taxonomy" id="1227546"/>
    <lineage>
        <taxon>Bacteria</taxon>
        <taxon>Pseudomonadati</taxon>
        <taxon>Bacteroidota</taxon>
        <taxon>Saprospiria</taxon>
        <taxon>Saprospirales</taxon>
        <taxon>Saprospiraceae</taxon>
        <taxon>Membranihabitans</taxon>
    </lineage>
</organism>
<feature type="domain" description="RagB/SusD" evidence="6">
    <location>
        <begin position="255"/>
        <end position="508"/>
    </location>
</feature>
<dbReference type="InterPro" id="IPR033985">
    <property type="entry name" value="SusD-like_N"/>
</dbReference>
<dbReference type="PROSITE" id="PS51257">
    <property type="entry name" value="PROKAR_LIPOPROTEIN"/>
    <property type="match status" value="1"/>
</dbReference>
<dbReference type="Pfam" id="PF14322">
    <property type="entry name" value="SusD-like_3"/>
    <property type="match status" value="1"/>
</dbReference>
<evidence type="ECO:0000256" key="5">
    <source>
        <dbReference type="ARBA" id="ARBA00023237"/>
    </source>
</evidence>
<evidence type="ECO:0000256" key="4">
    <source>
        <dbReference type="ARBA" id="ARBA00023136"/>
    </source>
</evidence>
<comment type="subcellular location">
    <subcellularLocation>
        <location evidence="1">Cell outer membrane</location>
    </subcellularLocation>
</comment>